<dbReference type="EMBL" id="JACRVF010000001">
    <property type="protein sequence ID" value="MBC5992155.1"/>
    <property type="molecule type" value="Genomic_DNA"/>
</dbReference>
<evidence type="ECO:0000313" key="2">
    <source>
        <dbReference type="EMBL" id="MBC5992155.1"/>
    </source>
</evidence>
<dbReference type="PROSITE" id="PS51257">
    <property type="entry name" value="PROKAR_LIPOPROTEIN"/>
    <property type="match status" value="1"/>
</dbReference>
<comment type="caution">
    <text evidence="2">The sequence shown here is derived from an EMBL/GenBank/DDBJ whole genome shotgun (WGS) entry which is preliminary data.</text>
</comment>
<dbReference type="AlphaFoldDB" id="A0A923SMF7"/>
<keyword evidence="3" id="KW-1185">Reference proteome</keyword>
<accession>A0A923SMF7</accession>
<reference evidence="2" key="1">
    <citation type="submission" date="2020-08" db="EMBL/GenBank/DDBJ databases">
        <title>Pontibacter sp. SD6 16S ribosomal RNA gene Genome sequencing and assembly.</title>
        <authorList>
            <person name="Kang M."/>
        </authorList>
    </citation>
    <scope>NUCLEOTIDE SEQUENCE</scope>
    <source>
        <strain evidence="2">SD6</strain>
    </source>
</reference>
<name>A0A923SMF7_9BACT</name>
<dbReference type="Proteomes" id="UP000603640">
    <property type="component" value="Unassembled WGS sequence"/>
</dbReference>
<organism evidence="2 3">
    <name type="scientific">Pontibacter cellulosilyticus</name>
    <dbReference type="NCBI Taxonomy" id="1720253"/>
    <lineage>
        <taxon>Bacteria</taxon>
        <taxon>Pseudomonadati</taxon>
        <taxon>Bacteroidota</taxon>
        <taxon>Cytophagia</taxon>
        <taxon>Cytophagales</taxon>
        <taxon>Hymenobacteraceae</taxon>
        <taxon>Pontibacter</taxon>
    </lineage>
</organism>
<sequence length="223" mass="26008">MHTITKYSLLSICFLLLLSCNNNEANEESEIAYTEYKDYVTQTEAEANAELSETEMRAMRKSVQDSTLWQTESAELMQEYDTREKRVRNNIDTYDEARRAEIEDLDARYNMAIENRERKYQEVSRRYKLREDLVGLPISADDLTAISATELAPTYTRFVDTLEDRVNEFETNEWNLIEGWWIALNNRKNALEGELSADAKRTIDNATAQYKQIREAELTVEGV</sequence>
<keyword evidence="1" id="KW-0732">Signal</keyword>
<protein>
    <recommendedName>
        <fullName evidence="4">DUF4398 domain-containing protein</fullName>
    </recommendedName>
</protein>
<dbReference type="RefSeq" id="WP_187066112.1">
    <property type="nucleotide sequence ID" value="NZ_JACRVF010000001.1"/>
</dbReference>
<feature type="chain" id="PRO_5037057912" description="DUF4398 domain-containing protein" evidence="1">
    <location>
        <begin position="26"/>
        <end position="223"/>
    </location>
</feature>
<proteinExistence type="predicted"/>
<evidence type="ECO:0000313" key="3">
    <source>
        <dbReference type="Proteomes" id="UP000603640"/>
    </source>
</evidence>
<evidence type="ECO:0000256" key="1">
    <source>
        <dbReference type="SAM" id="SignalP"/>
    </source>
</evidence>
<evidence type="ECO:0008006" key="4">
    <source>
        <dbReference type="Google" id="ProtNLM"/>
    </source>
</evidence>
<gene>
    <name evidence="2" type="ORF">H8S84_04810</name>
</gene>
<feature type="signal peptide" evidence="1">
    <location>
        <begin position="1"/>
        <end position="25"/>
    </location>
</feature>